<proteinExistence type="predicted"/>
<name>F9WCB5_TRYCI</name>
<dbReference type="AlphaFoldDB" id="F9WCB5"/>
<reference evidence="2" key="1">
    <citation type="submission" date="2011-07" db="EMBL/GenBank/DDBJ databases">
        <title>Divergent evolution of antigenic variation in African trypanosomes.</title>
        <authorList>
            <person name="Jackson A.P."/>
            <person name="Berry A."/>
            <person name="Allison H.C."/>
            <person name="Burton P."/>
            <person name="Anderson J."/>
            <person name="Aslett M."/>
            <person name="Brown R."/>
            <person name="Corton N."/>
            <person name="Harris D."/>
            <person name="Hauser H."/>
            <person name="Gamble J."/>
            <person name="Gilderthorp R."/>
            <person name="McQuillan J."/>
            <person name="Quail M.A."/>
            <person name="Sanders M."/>
            <person name="Van Tonder A."/>
            <person name="Ginger M.L."/>
            <person name="Donelson J.E."/>
            <person name="Field M.C."/>
            <person name="Barry J.D."/>
            <person name="Berriman M."/>
            <person name="Hertz-Fowler C."/>
        </authorList>
    </citation>
    <scope>NUCLEOTIDE SEQUENCE [LARGE SCALE GENOMIC DNA]</scope>
    <source>
        <strain evidence="2">IL3000</strain>
    </source>
</reference>
<sequence length="163" mass="17860">MEFIREKVSTSFSFDFRPAETPSVTCHVGGLLTIEDVNLMAYFDCERKMDFVSLRQSMVRFTLPGNSDFLRASGEARGALRAEWTALEATESALHNQFNSACAHSSQMRVSTCSKVRMSSCSECNNSSCVCIRDCCTAGSAVGSERQNDCYVTGAAGWLGCEQ</sequence>
<gene>
    <name evidence="1" type="ORF">TCIL3000_0_54780</name>
</gene>
<protein>
    <submittedName>
        <fullName evidence="1">WGS project CAEQ00000000 data, annotated contig 2211</fullName>
    </submittedName>
</protein>
<dbReference type="VEuPathDB" id="TriTrypDB:TcIL3000_0_54780"/>
<evidence type="ECO:0000313" key="1">
    <source>
        <dbReference type="EMBL" id="CCD14908.1"/>
    </source>
</evidence>
<evidence type="ECO:0000313" key="2">
    <source>
        <dbReference type="Proteomes" id="UP000000702"/>
    </source>
</evidence>
<organism evidence="1 2">
    <name type="scientific">Trypanosoma congolense (strain IL3000)</name>
    <dbReference type="NCBI Taxonomy" id="1068625"/>
    <lineage>
        <taxon>Eukaryota</taxon>
        <taxon>Discoba</taxon>
        <taxon>Euglenozoa</taxon>
        <taxon>Kinetoplastea</taxon>
        <taxon>Metakinetoplastina</taxon>
        <taxon>Trypanosomatida</taxon>
        <taxon>Trypanosomatidae</taxon>
        <taxon>Trypanosoma</taxon>
        <taxon>Nannomonas</taxon>
    </lineage>
</organism>
<dbReference type="Proteomes" id="UP000000702">
    <property type="component" value="Unassembled WGS sequence"/>
</dbReference>
<dbReference type="EMBL" id="CAEQ01001697">
    <property type="protein sequence ID" value="CCD14908.1"/>
    <property type="molecule type" value="Genomic_DNA"/>
</dbReference>
<reference evidence="1 2" key="2">
    <citation type="journal article" date="2012" name="Proc. Natl. Acad. Sci. U.S.A.">
        <title>Antigenic diversity is generated by distinct evolutionary mechanisms in African trypanosome species.</title>
        <authorList>
            <person name="Jackson A.P."/>
            <person name="Berry A."/>
            <person name="Aslett M."/>
            <person name="Allison H.C."/>
            <person name="Burton P."/>
            <person name="Vavrova-Anderson J."/>
            <person name="Brown R."/>
            <person name="Browne H."/>
            <person name="Corton N."/>
            <person name="Hauser H."/>
            <person name="Gamble J."/>
            <person name="Gilderthorp R."/>
            <person name="Marcello L."/>
            <person name="McQuillan J."/>
            <person name="Otto T.D."/>
            <person name="Quail M.A."/>
            <person name="Sanders M.J."/>
            <person name="van Tonder A."/>
            <person name="Ginger M.L."/>
            <person name="Field M.C."/>
            <person name="Barry J.D."/>
            <person name="Hertz-Fowler C."/>
            <person name="Berriman M."/>
        </authorList>
    </citation>
    <scope>NUCLEOTIDE SEQUENCE [LARGE SCALE GENOMIC DNA]</scope>
    <source>
        <strain evidence="1 2">IL3000</strain>
    </source>
</reference>
<keyword evidence="2" id="KW-1185">Reference proteome</keyword>
<comment type="caution">
    <text evidence="1">The sequence shown here is derived from an EMBL/GenBank/DDBJ whole genome shotgun (WGS) entry which is preliminary data.</text>
</comment>
<accession>F9WCB5</accession>